<dbReference type="EMBL" id="BAAAOR010000014">
    <property type="protein sequence ID" value="GAA1515506.1"/>
    <property type="molecule type" value="Genomic_DNA"/>
</dbReference>
<dbReference type="Pfam" id="PF01883">
    <property type="entry name" value="FeS_assembly_P"/>
    <property type="match status" value="1"/>
</dbReference>
<evidence type="ECO:0000313" key="3">
    <source>
        <dbReference type="Proteomes" id="UP001500842"/>
    </source>
</evidence>
<feature type="domain" description="MIP18 family-like" evidence="1">
    <location>
        <begin position="8"/>
        <end position="83"/>
    </location>
</feature>
<dbReference type="Proteomes" id="UP001500842">
    <property type="component" value="Unassembled WGS sequence"/>
</dbReference>
<organism evidence="2 3">
    <name type="scientific">Nocardioides humi</name>
    <dbReference type="NCBI Taxonomy" id="449461"/>
    <lineage>
        <taxon>Bacteria</taxon>
        <taxon>Bacillati</taxon>
        <taxon>Actinomycetota</taxon>
        <taxon>Actinomycetes</taxon>
        <taxon>Propionibacteriales</taxon>
        <taxon>Nocardioidaceae</taxon>
        <taxon>Nocardioides</taxon>
    </lineage>
</organism>
<name>A0ABN2AB54_9ACTN</name>
<gene>
    <name evidence="2" type="ORF">GCM10009788_19810</name>
</gene>
<evidence type="ECO:0000313" key="2">
    <source>
        <dbReference type="EMBL" id="GAA1515506.1"/>
    </source>
</evidence>
<reference evidence="2 3" key="1">
    <citation type="journal article" date="2019" name="Int. J. Syst. Evol. Microbiol.">
        <title>The Global Catalogue of Microorganisms (GCM) 10K type strain sequencing project: providing services to taxonomists for standard genome sequencing and annotation.</title>
        <authorList>
            <consortium name="The Broad Institute Genomics Platform"/>
            <consortium name="The Broad Institute Genome Sequencing Center for Infectious Disease"/>
            <person name="Wu L."/>
            <person name="Ma J."/>
        </authorList>
    </citation>
    <scope>NUCLEOTIDE SEQUENCE [LARGE SCALE GENOMIC DNA]</scope>
    <source>
        <strain evidence="2 3">JCM 14942</strain>
    </source>
</reference>
<dbReference type="PANTHER" id="PTHR42831:SF1">
    <property type="entry name" value="FE-S PROTEIN MATURATION AUXILIARY FACTOR YITW"/>
    <property type="match status" value="1"/>
</dbReference>
<proteinExistence type="predicted"/>
<dbReference type="RefSeq" id="WP_141005516.1">
    <property type="nucleotide sequence ID" value="NZ_BAAAOR010000014.1"/>
</dbReference>
<protein>
    <submittedName>
        <fullName evidence="2">Iron-sulfur cluster assembly protein</fullName>
    </submittedName>
</protein>
<keyword evidence="3" id="KW-1185">Reference proteome</keyword>
<dbReference type="InterPro" id="IPR034904">
    <property type="entry name" value="FSCA_dom_sf"/>
</dbReference>
<comment type="caution">
    <text evidence="2">The sequence shown here is derived from an EMBL/GenBank/DDBJ whole genome shotgun (WGS) entry which is preliminary data.</text>
</comment>
<dbReference type="Gene3D" id="3.30.300.130">
    <property type="entry name" value="Fe-S cluster assembly (FSCA)"/>
    <property type="match status" value="1"/>
</dbReference>
<accession>A0ABN2AB54</accession>
<sequence length="111" mass="12091">MSTAVTPEVVRDALRRVQDPELPIDVVELGLVYDIRVEEPTDGGSRVEVEMTLTSMGCPCHDLIVDDVRAAAASVPGVREVEVDVVWDPPWDRSRLGESGRRSLPIIGIGV</sequence>
<dbReference type="SUPFAM" id="SSF117916">
    <property type="entry name" value="Fe-S cluster assembly (FSCA) domain-like"/>
    <property type="match status" value="1"/>
</dbReference>
<dbReference type="PANTHER" id="PTHR42831">
    <property type="entry name" value="FE-S PROTEIN MATURATION AUXILIARY FACTOR YITW"/>
    <property type="match status" value="1"/>
</dbReference>
<dbReference type="InterPro" id="IPR052339">
    <property type="entry name" value="Fe-S_Maturation_MIP18"/>
</dbReference>
<dbReference type="InterPro" id="IPR002744">
    <property type="entry name" value="MIP18-like"/>
</dbReference>
<evidence type="ECO:0000259" key="1">
    <source>
        <dbReference type="Pfam" id="PF01883"/>
    </source>
</evidence>